<dbReference type="GO" id="GO:0016592">
    <property type="term" value="C:mediator complex"/>
    <property type="evidence" value="ECO:0007669"/>
    <property type="project" value="InterPro"/>
</dbReference>
<protein>
    <recommendedName>
        <fullName evidence="3">Mediator of RNA polymerase II transcription subunit 24</fullName>
    </recommendedName>
    <alternativeName>
        <fullName evidence="8">Mediator complex subunit 24</fullName>
    </alternativeName>
</protein>
<evidence type="ECO:0000313" key="10">
    <source>
        <dbReference type="EMBL" id="KAI1230334.1"/>
    </source>
</evidence>
<evidence type="ECO:0000256" key="1">
    <source>
        <dbReference type="ARBA" id="ARBA00004123"/>
    </source>
</evidence>
<evidence type="ECO:0000313" key="11">
    <source>
        <dbReference type="Proteomes" id="UP000618051"/>
    </source>
</evidence>
<keyword evidence="6" id="KW-0804">Transcription</keyword>
<dbReference type="GO" id="GO:0060261">
    <property type="term" value="P:positive regulation of transcription initiation by RNA polymerase II"/>
    <property type="evidence" value="ECO:0007669"/>
    <property type="project" value="TreeGrafter"/>
</dbReference>
<reference evidence="10" key="3">
    <citation type="submission" date="2022-01" db="EMBL/GenBank/DDBJ databases">
        <authorList>
            <person name="Rubenstein D.R."/>
        </authorList>
    </citation>
    <scope>NUCLEOTIDE SEQUENCE</scope>
    <source>
        <strain evidence="10">SS15</strain>
        <tissue evidence="10">Liver</tissue>
    </source>
</reference>
<evidence type="ECO:0000256" key="8">
    <source>
        <dbReference type="ARBA" id="ARBA00031960"/>
    </source>
</evidence>
<keyword evidence="4" id="KW-0805">Transcription regulation</keyword>
<keyword evidence="5" id="KW-0010">Activator</keyword>
<proteinExistence type="inferred from homology"/>
<name>A0A835TTM8_9PASS</name>
<evidence type="ECO:0000313" key="9">
    <source>
        <dbReference type="EMBL" id="KAG0116149.1"/>
    </source>
</evidence>
<accession>A0A835TTM8</accession>
<dbReference type="InterPro" id="IPR021429">
    <property type="entry name" value="Mediator_Med24"/>
</dbReference>
<dbReference type="EMBL" id="JADDUC010000186">
    <property type="protein sequence ID" value="KAG0116149.1"/>
    <property type="molecule type" value="Genomic_DNA"/>
</dbReference>
<sequence length="119" mass="13316">MSSCHGKAEECISLCRALLSALTWLLRCATFYADKVKEPLEQAVAENQLKMCLERLEKMLSSTKNRALIHIAKLEETCMSLPHALALERCHCHLSLLPARLLPHCPCCSKPIHLPALLL</sequence>
<dbReference type="AlphaFoldDB" id="A0A835TTM8"/>
<evidence type="ECO:0000256" key="7">
    <source>
        <dbReference type="ARBA" id="ARBA00023242"/>
    </source>
</evidence>
<dbReference type="OrthoDB" id="21216at2759"/>
<reference evidence="9" key="1">
    <citation type="submission" date="2020-10" db="EMBL/GenBank/DDBJ databases">
        <title>Feather gene expression reveals the developmental basis of iridescence in African starlings.</title>
        <authorList>
            <person name="Rubenstein D.R."/>
        </authorList>
    </citation>
    <scope>NUCLEOTIDE SEQUENCE</scope>
    <source>
        <strain evidence="9">SS15</strain>
        <tissue evidence="9">Liver</tissue>
    </source>
</reference>
<reference evidence="10 11" key="2">
    <citation type="journal article" date="2021" name="J. Hered.">
        <title>Feather Gene Expression Elucidates the Developmental Basis of Plumage Iridescence in African Starlings.</title>
        <authorList>
            <person name="Rubenstein D.R."/>
            <person name="Corvelo A."/>
            <person name="MacManes M.D."/>
            <person name="Maia R."/>
            <person name="Narzisi G."/>
            <person name="Rousaki A."/>
            <person name="Vandenabeele P."/>
            <person name="Shawkey M.D."/>
            <person name="Solomon J."/>
        </authorList>
    </citation>
    <scope>NUCLEOTIDE SEQUENCE [LARGE SCALE GENOMIC DNA]</scope>
    <source>
        <strain evidence="10">SS15</strain>
    </source>
</reference>
<keyword evidence="7" id="KW-0539">Nucleus</keyword>
<comment type="caution">
    <text evidence="9">The sequence shown here is derived from an EMBL/GenBank/DDBJ whole genome shotgun (WGS) entry which is preliminary data.</text>
</comment>
<dbReference type="GO" id="GO:0003712">
    <property type="term" value="F:transcription coregulator activity"/>
    <property type="evidence" value="ECO:0007669"/>
    <property type="project" value="TreeGrafter"/>
</dbReference>
<gene>
    <name evidence="10" type="ORF">IHE44_0010301</name>
    <name evidence="9" type="ORF">IHE44_004726</name>
</gene>
<dbReference type="PANTHER" id="PTHR12898">
    <property type="entry name" value="MEDIATOR OF RNA POLYMERASE II TRANSCRIPTION SUBUNIT 24"/>
    <property type="match status" value="1"/>
</dbReference>
<evidence type="ECO:0000256" key="5">
    <source>
        <dbReference type="ARBA" id="ARBA00023159"/>
    </source>
</evidence>
<comment type="similarity">
    <text evidence="2">Belongs to the Mediator complex subunit 24 family.</text>
</comment>
<evidence type="ECO:0000256" key="3">
    <source>
        <dbReference type="ARBA" id="ARBA00019693"/>
    </source>
</evidence>
<organism evidence="9">
    <name type="scientific">Lamprotornis superbus</name>
    <dbReference type="NCBI Taxonomy" id="245042"/>
    <lineage>
        <taxon>Eukaryota</taxon>
        <taxon>Metazoa</taxon>
        <taxon>Chordata</taxon>
        <taxon>Craniata</taxon>
        <taxon>Vertebrata</taxon>
        <taxon>Euteleostomi</taxon>
        <taxon>Archelosauria</taxon>
        <taxon>Archosauria</taxon>
        <taxon>Dinosauria</taxon>
        <taxon>Saurischia</taxon>
        <taxon>Theropoda</taxon>
        <taxon>Coelurosauria</taxon>
        <taxon>Aves</taxon>
        <taxon>Neognathae</taxon>
        <taxon>Neoaves</taxon>
        <taxon>Telluraves</taxon>
        <taxon>Australaves</taxon>
        <taxon>Passeriformes</taxon>
        <taxon>Sturnidae</taxon>
        <taxon>Lamprotornis</taxon>
    </lineage>
</organism>
<keyword evidence="11" id="KW-1185">Reference proteome</keyword>
<dbReference type="Pfam" id="PF11277">
    <property type="entry name" value="Med24_N"/>
    <property type="match status" value="1"/>
</dbReference>
<evidence type="ECO:0000256" key="2">
    <source>
        <dbReference type="ARBA" id="ARBA00007864"/>
    </source>
</evidence>
<dbReference type="PANTHER" id="PTHR12898:SF1">
    <property type="entry name" value="MEDIATOR OF RNA POLYMERASE II TRANSCRIPTION SUBUNIT 24"/>
    <property type="match status" value="1"/>
</dbReference>
<dbReference type="EMBL" id="JADDUC020000031">
    <property type="protein sequence ID" value="KAI1230334.1"/>
    <property type="molecule type" value="Genomic_DNA"/>
</dbReference>
<dbReference type="Proteomes" id="UP000618051">
    <property type="component" value="Unassembled WGS sequence"/>
</dbReference>
<evidence type="ECO:0000256" key="6">
    <source>
        <dbReference type="ARBA" id="ARBA00023163"/>
    </source>
</evidence>
<evidence type="ECO:0000256" key="4">
    <source>
        <dbReference type="ARBA" id="ARBA00023015"/>
    </source>
</evidence>
<comment type="subcellular location">
    <subcellularLocation>
        <location evidence="1">Nucleus</location>
    </subcellularLocation>
</comment>